<reference evidence="1 2" key="1">
    <citation type="submission" date="2021-06" db="EMBL/GenBank/DDBJ databases">
        <title>Caerostris darwini draft genome.</title>
        <authorList>
            <person name="Kono N."/>
            <person name="Arakawa K."/>
        </authorList>
    </citation>
    <scope>NUCLEOTIDE SEQUENCE [LARGE SCALE GENOMIC DNA]</scope>
</reference>
<organism evidence="1 2">
    <name type="scientific">Caerostris darwini</name>
    <dbReference type="NCBI Taxonomy" id="1538125"/>
    <lineage>
        <taxon>Eukaryota</taxon>
        <taxon>Metazoa</taxon>
        <taxon>Ecdysozoa</taxon>
        <taxon>Arthropoda</taxon>
        <taxon>Chelicerata</taxon>
        <taxon>Arachnida</taxon>
        <taxon>Araneae</taxon>
        <taxon>Araneomorphae</taxon>
        <taxon>Entelegynae</taxon>
        <taxon>Araneoidea</taxon>
        <taxon>Araneidae</taxon>
        <taxon>Caerostris</taxon>
    </lineage>
</organism>
<dbReference type="Proteomes" id="UP001054837">
    <property type="component" value="Unassembled WGS sequence"/>
</dbReference>
<name>A0AAV4SSP6_9ARAC</name>
<evidence type="ECO:0000313" key="2">
    <source>
        <dbReference type="Proteomes" id="UP001054837"/>
    </source>
</evidence>
<dbReference type="AlphaFoldDB" id="A0AAV4SSP6"/>
<evidence type="ECO:0000313" key="1">
    <source>
        <dbReference type="EMBL" id="GIY35462.1"/>
    </source>
</evidence>
<protein>
    <submittedName>
        <fullName evidence="1">Uncharacterized protein</fullName>
    </submittedName>
</protein>
<comment type="caution">
    <text evidence="1">The sequence shown here is derived from an EMBL/GenBank/DDBJ whole genome shotgun (WGS) entry which is preliminary data.</text>
</comment>
<gene>
    <name evidence="1" type="ORF">CDAR_239391</name>
</gene>
<dbReference type="EMBL" id="BPLQ01008169">
    <property type="protein sequence ID" value="GIY35462.1"/>
    <property type="molecule type" value="Genomic_DNA"/>
</dbReference>
<proteinExistence type="predicted"/>
<accession>A0AAV4SSP6</accession>
<keyword evidence="2" id="KW-1185">Reference proteome</keyword>
<sequence length="137" mass="15970">MLEFASTNNCNRSETDRSVAVTNDSPCYDMLSNCYNEPFRNSRHNCLLHVLDMDESKSFRELENPSRVQWLNHLQASDEDQKEKWFRKRVKFTECQCLASLGEILRSLFPDQDRYGDSNCSSDVSYGETILTHTRNS</sequence>